<reference evidence="8 9" key="1">
    <citation type="submission" date="2016-10" db="EMBL/GenBank/DDBJ databases">
        <authorList>
            <person name="de Groot N.N."/>
        </authorList>
    </citation>
    <scope>NUCLEOTIDE SEQUENCE [LARGE SCALE GENOMIC DNA]</scope>
    <source>
        <strain evidence="8 9">Nm9</strain>
    </source>
</reference>
<dbReference type="OrthoDB" id="8549905at2"/>
<evidence type="ECO:0000313" key="9">
    <source>
        <dbReference type="Proteomes" id="UP000181998"/>
    </source>
</evidence>
<dbReference type="Pfam" id="PF01594">
    <property type="entry name" value="AI-2E_transport"/>
    <property type="match status" value="1"/>
</dbReference>
<name>A0A1H9GCH5_9PROT</name>
<dbReference type="EMBL" id="FOFX01000060">
    <property type="protein sequence ID" value="SEQ47767.1"/>
    <property type="molecule type" value="Genomic_DNA"/>
</dbReference>
<evidence type="ECO:0000313" key="10">
    <source>
        <dbReference type="Proteomes" id="UP000244110"/>
    </source>
</evidence>
<protein>
    <submittedName>
        <fullName evidence="8">Predicted PurR-regulated permease PerM</fullName>
    </submittedName>
    <submittedName>
        <fullName evidence="7">Putative PurR-regulated permease PerM</fullName>
    </submittedName>
</protein>
<dbReference type="RefSeq" id="WP_074722317.1">
    <property type="nucleotide sequence ID" value="NZ_FOFX01000060.1"/>
</dbReference>
<dbReference type="AlphaFoldDB" id="A0A1H9GCH5"/>
<reference evidence="7 10" key="2">
    <citation type="submission" date="2018-04" db="EMBL/GenBank/DDBJ databases">
        <title>Active sludge and wastewater microbial communities from Klosterneuburg, Austria.</title>
        <authorList>
            <person name="Wagner M."/>
        </authorList>
    </citation>
    <scope>NUCLEOTIDE SEQUENCE [LARGE SCALE GENOMIC DNA]</scope>
    <source>
        <strain evidence="7 10">Nm4</strain>
    </source>
</reference>
<dbReference type="EMBL" id="QAOL01000012">
    <property type="protein sequence ID" value="PTQ85822.1"/>
    <property type="molecule type" value="Genomic_DNA"/>
</dbReference>
<gene>
    <name evidence="7" type="ORF">C8R28_10122</name>
    <name evidence="8" type="ORF">SAMN05421510_106010</name>
</gene>
<dbReference type="Proteomes" id="UP000181998">
    <property type="component" value="Unassembled WGS sequence"/>
</dbReference>
<comment type="subcellular location">
    <subcellularLocation>
        <location evidence="1">Membrane</location>
        <topology evidence="1">Multi-pass membrane protein</topology>
    </subcellularLocation>
</comment>
<feature type="transmembrane region" description="Helical" evidence="6">
    <location>
        <begin position="240"/>
        <end position="269"/>
    </location>
</feature>
<feature type="transmembrane region" description="Helical" evidence="6">
    <location>
        <begin position="212"/>
        <end position="233"/>
    </location>
</feature>
<evidence type="ECO:0000256" key="3">
    <source>
        <dbReference type="ARBA" id="ARBA00022692"/>
    </source>
</evidence>
<evidence type="ECO:0000313" key="8">
    <source>
        <dbReference type="EMBL" id="SEQ47767.1"/>
    </source>
</evidence>
<accession>A0A1H9GCH5</accession>
<dbReference type="PANTHER" id="PTHR21716">
    <property type="entry name" value="TRANSMEMBRANE PROTEIN"/>
    <property type="match status" value="1"/>
</dbReference>
<feature type="transmembrane region" description="Helical" evidence="6">
    <location>
        <begin position="58"/>
        <end position="79"/>
    </location>
</feature>
<proteinExistence type="inferred from homology"/>
<dbReference type="PANTHER" id="PTHR21716:SF4">
    <property type="entry name" value="TRANSMEMBRANE PROTEIN 245"/>
    <property type="match status" value="1"/>
</dbReference>
<feature type="transmembrane region" description="Helical" evidence="6">
    <location>
        <begin position="154"/>
        <end position="176"/>
    </location>
</feature>
<organism evidence="8 9">
    <name type="scientific">Nitrosomonas ureae</name>
    <dbReference type="NCBI Taxonomy" id="44577"/>
    <lineage>
        <taxon>Bacteria</taxon>
        <taxon>Pseudomonadati</taxon>
        <taxon>Pseudomonadota</taxon>
        <taxon>Betaproteobacteria</taxon>
        <taxon>Nitrosomonadales</taxon>
        <taxon>Nitrosomonadaceae</taxon>
        <taxon>Nitrosomonas</taxon>
    </lineage>
</organism>
<comment type="similarity">
    <text evidence="2">Belongs to the autoinducer-2 exporter (AI-2E) (TC 2.A.86) family.</text>
</comment>
<sequence>MTNENKVIRVIYIVMLSIAFLVLVSPFFIPLIFAGTIALTLYPVQLKLESKGMKRDHASALLTTLFTTFISIPLFYFIIKGTDAVTTQLEKMSFNEKLKDQGIQELVLDIRHDIVSAIQKFSSKYDVLEFLNEKKINHYLEVVNNFLLDFFREVATSLPTLIVLLIIMILCTYSFLNNAEHVKNFFQKITGFSEARTEELTNIFIKDSRQVYLSNIVTGGVQSLMIATGVSLLQMGDFFVVFFVTLILSFIPVVGAAPVAFIFAILAFFKDSATVAIILGVLGILTGVVDNILRSWIATFGKSKIPPIVAFVCVIGGALLFGFPGLFIGLFVGSYAYDTLPIFWDELNSKK</sequence>
<feature type="transmembrane region" description="Helical" evidence="6">
    <location>
        <begin position="12"/>
        <end position="38"/>
    </location>
</feature>
<feature type="transmembrane region" description="Helical" evidence="6">
    <location>
        <begin position="275"/>
        <end position="293"/>
    </location>
</feature>
<keyword evidence="5 6" id="KW-0472">Membrane</keyword>
<evidence type="ECO:0000256" key="1">
    <source>
        <dbReference type="ARBA" id="ARBA00004141"/>
    </source>
</evidence>
<evidence type="ECO:0000256" key="2">
    <source>
        <dbReference type="ARBA" id="ARBA00009773"/>
    </source>
</evidence>
<dbReference type="InterPro" id="IPR002549">
    <property type="entry name" value="AI-2E-like"/>
</dbReference>
<evidence type="ECO:0000256" key="5">
    <source>
        <dbReference type="ARBA" id="ARBA00023136"/>
    </source>
</evidence>
<evidence type="ECO:0000313" key="7">
    <source>
        <dbReference type="EMBL" id="PTQ85822.1"/>
    </source>
</evidence>
<dbReference type="Proteomes" id="UP000244110">
    <property type="component" value="Unassembled WGS sequence"/>
</dbReference>
<keyword evidence="4 6" id="KW-1133">Transmembrane helix</keyword>
<evidence type="ECO:0000256" key="6">
    <source>
        <dbReference type="SAM" id="Phobius"/>
    </source>
</evidence>
<keyword evidence="3 6" id="KW-0812">Transmembrane</keyword>
<evidence type="ECO:0000256" key="4">
    <source>
        <dbReference type="ARBA" id="ARBA00022989"/>
    </source>
</evidence>
<dbReference type="GO" id="GO:0016020">
    <property type="term" value="C:membrane"/>
    <property type="evidence" value="ECO:0007669"/>
    <property type="project" value="UniProtKB-SubCell"/>
</dbReference>
<feature type="transmembrane region" description="Helical" evidence="6">
    <location>
        <begin position="305"/>
        <end position="337"/>
    </location>
</feature>